<dbReference type="Proteomes" id="UP000198362">
    <property type="component" value="Unassembled WGS sequence"/>
</dbReference>
<evidence type="ECO:0000259" key="2">
    <source>
        <dbReference type="Pfam" id="PF00296"/>
    </source>
</evidence>
<dbReference type="SUPFAM" id="SSF51679">
    <property type="entry name" value="Bacterial luciferase-like"/>
    <property type="match status" value="1"/>
</dbReference>
<evidence type="ECO:0000313" key="3">
    <source>
        <dbReference type="EMBL" id="SNT63161.1"/>
    </source>
</evidence>
<dbReference type="GO" id="GO:0004497">
    <property type="term" value="F:monooxygenase activity"/>
    <property type="evidence" value="ECO:0007669"/>
    <property type="project" value="UniProtKB-KW"/>
</dbReference>
<dbReference type="InterPro" id="IPR036661">
    <property type="entry name" value="Luciferase-like_sf"/>
</dbReference>
<proteinExistence type="predicted"/>
<dbReference type="GO" id="GO:0016705">
    <property type="term" value="F:oxidoreductase activity, acting on paired donors, with incorporation or reduction of molecular oxygen"/>
    <property type="evidence" value="ECO:0007669"/>
    <property type="project" value="InterPro"/>
</dbReference>
<keyword evidence="1" id="KW-0560">Oxidoreductase</keyword>
<accession>A0A239P802</accession>
<gene>
    <name evidence="3" type="ORF">SAMN05421812_11513</name>
</gene>
<dbReference type="OrthoDB" id="9775082at2"/>
<dbReference type="InterPro" id="IPR050564">
    <property type="entry name" value="F420-G6PD/mer"/>
</dbReference>
<keyword evidence="4" id="KW-1185">Reference proteome</keyword>
<sequence>MRNDHGVRFGVFVAPDAGAIDRVRANVAAADATGFDYVTIQDHPYVAQFLDTFSLAASLLSENRRIRVMTDVANLALRPPAMLAKTAASLDLLSGGRFELGLGGGRNWPQIAGLGGPTWSPGQTVTAVEEAILILRAMWTDQRTAHLDGKVFHLDAQTGPAPAHNVGIWLGAVGPRMLDLVGRRADGWIAPLGTPFESKPVAQERIDRAAVAAGREPTDVSRVIQLVGSVTARRSTTDRPRTGPGAQPILTTPEIWGRIIAEFVTEERFDTVNFVPHPENVEQISLFGTEVIPAARAAIRKARS</sequence>
<name>A0A239P802_9ACTN</name>
<feature type="domain" description="Luciferase-like" evidence="2">
    <location>
        <begin position="9"/>
        <end position="234"/>
    </location>
</feature>
<dbReference type="Pfam" id="PF00296">
    <property type="entry name" value="Bac_luciferase"/>
    <property type="match status" value="1"/>
</dbReference>
<dbReference type="Gene3D" id="3.20.20.30">
    <property type="entry name" value="Luciferase-like domain"/>
    <property type="match status" value="1"/>
</dbReference>
<reference evidence="3 4" key="1">
    <citation type="submission" date="2017-06" db="EMBL/GenBank/DDBJ databases">
        <authorList>
            <person name="Kim H.J."/>
            <person name="Triplett B.A."/>
        </authorList>
    </citation>
    <scope>NUCLEOTIDE SEQUENCE [LARGE SCALE GENOMIC DNA]</scope>
    <source>
        <strain evidence="3 4">CGMCC 4.5593</strain>
    </source>
</reference>
<protein>
    <submittedName>
        <fullName evidence="3">Luciferase-like monooxygenase</fullName>
    </submittedName>
</protein>
<dbReference type="EMBL" id="FZPH01000015">
    <property type="protein sequence ID" value="SNT63161.1"/>
    <property type="molecule type" value="Genomic_DNA"/>
</dbReference>
<dbReference type="CDD" id="cd01097">
    <property type="entry name" value="Tetrahydromethanopterin_reductase"/>
    <property type="match status" value="1"/>
</dbReference>
<organism evidence="3 4">
    <name type="scientific">Asanoa hainanensis</name>
    <dbReference type="NCBI Taxonomy" id="560556"/>
    <lineage>
        <taxon>Bacteria</taxon>
        <taxon>Bacillati</taxon>
        <taxon>Actinomycetota</taxon>
        <taxon>Actinomycetes</taxon>
        <taxon>Micromonosporales</taxon>
        <taxon>Micromonosporaceae</taxon>
        <taxon>Asanoa</taxon>
    </lineage>
</organism>
<dbReference type="PANTHER" id="PTHR43244:SF1">
    <property type="entry name" value="5,10-METHYLENETETRAHYDROMETHANOPTERIN REDUCTASE"/>
    <property type="match status" value="1"/>
</dbReference>
<evidence type="ECO:0000313" key="4">
    <source>
        <dbReference type="Proteomes" id="UP000198362"/>
    </source>
</evidence>
<dbReference type="AlphaFoldDB" id="A0A239P802"/>
<keyword evidence="3" id="KW-0503">Monooxygenase</keyword>
<dbReference type="InterPro" id="IPR011251">
    <property type="entry name" value="Luciferase-like_dom"/>
</dbReference>
<evidence type="ECO:0000256" key="1">
    <source>
        <dbReference type="ARBA" id="ARBA00023002"/>
    </source>
</evidence>
<dbReference type="RefSeq" id="WP_089253988.1">
    <property type="nucleotide sequence ID" value="NZ_FZPH01000015.1"/>
</dbReference>
<dbReference type="PANTHER" id="PTHR43244">
    <property type="match status" value="1"/>
</dbReference>